<dbReference type="Pfam" id="PF00001">
    <property type="entry name" value="7tm_1"/>
    <property type="match status" value="1"/>
</dbReference>
<dbReference type="PROSITE" id="PS00237">
    <property type="entry name" value="G_PROTEIN_RECEP_F1_1"/>
    <property type="match status" value="1"/>
</dbReference>
<dbReference type="GO" id="GO:0005886">
    <property type="term" value="C:plasma membrane"/>
    <property type="evidence" value="ECO:0007669"/>
    <property type="project" value="TreeGrafter"/>
</dbReference>
<feature type="transmembrane region" description="Helical" evidence="9">
    <location>
        <begin position="131"/>
        <end position="151"/>
    </location>
</feature>
<reference evidence="12" key="1">
    <citation type="submission" date="2025-08" db="UniProtKB">
        <authorList>
            <consortium name="RefSeq"/>
        </authorList>
    </citation>
    <scope>IDENTIFICATION</scope>
</reference>
<evidence type="ECO:0000256" key="9">
    <source>
        <dbReference type="SAM" id="Phobius"/>
    </source>
</evidence>
<keyword evidence="11" id="KW-1185">Reference proteome</keyword>
<keyword evidence="4 8" id="KW-0297">G-protein coupled receptor</keyword>
<dbReference type="CDD" id="cd00637">
    <property type="entry name" value="7tm_classA_rhodopsin-like"/>
    <property type="match status" value="1"/>
</dbReference>
<comment type="subcellular location">
    <subcellularLocation>
        <location evidence="1">Membrane</location>
        <topology evidence="1">Multi-pass membrane protein</topology>
    </subcellularLocation>
</comment>
<dbReference type="SUPFAM" id="SSF81321">
    <property type="entry name" value="Family A G protein-coupled receptor-like"/>
    <property type="match status" value="1"/>
</dbReference>
<accession>A0A8B7ZA49</accession>
<evidence type="ECO:0000256" key="4">
    <source>
        <dbReference type="ARBA" id="ARBA00023040"/>
    </source>
</evidence>
<dbReference type="GeneID" id="110985659"/>
<feature type="transmembrane region" description="Helical" evidence="9">
    <location>
        <begin position="12"/>
        <end position="33"/>
    </location>
</feature>
<organism evidence="11 12">
    <name type="scientific">Acanthaster planci</name>
    <name type="common">Crown-of-thorns starfish</name>
    <dbReference type="NCBI Taxonomy" id="133434"/>
    <lineage>
        <taxon>Eukaryota</taxon>
        <taxon>Metazoa</taxon>
        <taxon>Echinodermata</taxon>
        <taxon>Eleutherozoa</taxon>
        <taxon>Asterozoa</taxon>
        <taxon>Asteroidea</taxon>
        <taxon>Valvatacea</taxon>
        <taxon>Valvatida</taxon>
        <taxon>Acanthasteridae</taxon>
        <taxon>Acanthaster</taxon>
    </lineage>
</organism>
<evidence type="ECO:0000256" key="3">
    <source>
        <dbReference type="ARBA" id="ARBA00022989"/>
    </source>
</evidence>
<evidence type="ECO:0000256" key="7">
    <source>
        <dbReference type="ARBA" id="ARBA00023224"/>
    </source>
</evidence>
<dbReference type="OrthoDB" id="6088609at2759"/>
<protein>
    <submittedName>
        <fullName evidence="12">Neuropeptides capa receptor-like</fullName>
    </submittedName>
</protein>
<dbReference type="PRINTS" id="PR00237">
    <property type="entry name" value="GPCRRHODOPSN"/>
</dbReference>
<dbReference type="RefSeq" id="XP_022102533.1">
    <property type="nucleotide sequence ID" value="XM_022246841.1"/>
</dbReference>
<evidence type="ECO:0000256" key="5">
    <source>
        <dbReference type="ARBA" id="ARBA00023136"/>
    </source>
</evidence>
<gene>
    <name evidence="12" type="primary">LOC110985659</name>
</gene>
<feature type="transmembrane region" description="Helical" evidence="9">
    <location>
        <begin position="195"/>
        <end position="213"/>
    </location>
</feature>
<dbReference type="PROSITE" id="PS50262">
    <property type="entry name" value="G_PROTEIN_RECEP_F1_2"/>
    <property type="match status" value="1"/>
</dbReference>
<dbReference type="OMA" id="WYFNFSN"/>
<evidence type="ECO:0000256" key="8">
    <source>
        <dbReference type="RuleBase" id="RU000688"/>
    </source>
</evidence>
<dbReference type="InterPro" id="IPR000276">
    <property type="entry name" value="GPCR_Rhodpsn"/>
</dbReference>
<dbReference type="InterPro" id="IPR017452">
    <property type="entry name" value="GPCR_Rhodpsn_7TM"/>
</dbReference>
<sequence>MYSSGDTTVICVIMPLILTVGFFGNGAFLLVVARVEWMRQVSSNSYLACLAVVDITFVAVAVAGKLSRFLSSPVVTDESILGVPGCVLLYFVSDLCFYVSLFLITLLSMERYSAVCKPFSFRSSSDGRKRVVGRIVWCWVISASAACLLIPDRLEWDESCITWSPPEEFDQLPRITGSCTSVVAWYFNFSNCVQVVPFFATMFVNFSVYVLIARKLRQQARTRQRLSSEIALEQAQIRDQITRMLIINGTTYFVFLMPFEALALGLAIKRLTGTPSVLTEDQFSLTLNICRCLLYTNSAVNPFIYTLTSPAYRRAFVEGLCPSKCPRGSSQNLIGMSNIQTKARLDSERRLQ</sequence>
<evidence type="ECO:0000259" key="10">
    <source>
        <dbReference type="PROSITE" id="PS50262"/>
    </source>
</evidence>
<keyword evidence="2 8" id="KW-0812">Transmembrane</keyword>
<feature type="transmembrane region" description="Helical" evidence="9">
    <location>
        <begin position="245"/>
        <end position="268"/>
    </location>
</feature>
<dbReference type="Gene3D" id="1.20.1070.10">
    <property type="entry name" value="Rhodopsin 7-helix transmembrane proteins"/>
    <property type="match status" value="1"/>
</dbReference>
<evidence type="ECO:0000256" key="2">
    <source>
        <dbReference type="ARBA" id="ARBA00022692"/>
    </source>
</evidence>
<dbReference type="PANTHER" id="PTHR24243">
    <property type="entry name" value="G-PROTEIN COUPLED RECEPTOR"/>
    <property type="match status" value="1"/>
</dbReference>
<keyword evidence="5 9" id="KW-0472">Membrane</keyword>
<feature type="domain" description="G-protein coupled receptors family 1 profile" evidence="10">
    <location>
        <begin position="24"/>
        <end position="305"/>
    </location>
</feature>
<keyword evidence="6 8" id="KW-0675">Receptor</keyword>
<feature type="transmembrane region" description="Helical" evidence="9">
    <location>
        <begin position="45"/>
        <end position="67"/>
    </location>
</feature>
<dbReference type="KEGG" id="aplc:110985659"/>
<evidence type="ECO:0000256" key="1">
    <source>
        <dbReference type="ARBA" id="ARBA00004141"/>
    </source>
</evidence>
<evidence type="ECO:0000313" key="12">
    <source>
        <dbReference type="RefSeq" id="XP_022102533.1"/>
    </source>
</evidence>
<dbReference type="GO" id="GO:0004930">
    <property type="term" value="F:G protein-coupled receptor activity"/>
    <property type="evidence" value="ECO:0007669"/>
    <property type="project" value="UniProtKB-KW"/>
</dbReference>
<name>A0A8B7ZA49_ACAPL</name>
<proteinExistence type="inferred from homology"/>
<dbReference type="Proteomes" id="UP000694845">
    <property type="component" value="Unplaced"/>
</dbReference>
<keyword evidence="7 8" id="KW-0807">Transducer</keyword>
<dbReference type="AlphaFoldDB" id="A0A8B7ZA49"/>
<keyword evidence="3 9" id="KW-1133">Transmembrane helix</keyword>
<dbReference type="PANTHER" id="PTHR24243:SF208">
    <property type="entry name" value="PYROKININ-1 RECEPTOR"/>
    <property type="match status" value="1"/>
</dbReference>
<evidence type="ECO:0000313" key="11">
    <source>
        <dbReference type="Proteomes" id="UP000694845"/>
    </source>
</evidence>
<comment type="similarity">
    <text evidence="8">Belongs to the G-protein coupled receptor 1 family.</text>
</comment>
<evidence type="ECO:0000256" key="6">
    <source>
        <dbReference type="ARBA" id="ARBA00023170"/>
    </source>
</evidence>
<feature type="transmembrane region" description="Helical" evidence="9">
    <location>
        <begin position="87"/>
        <end position="110"/>
    </location>
</feature>